<reference evidence="3" key="1">
    <citation type="journal article" date="2014" name="Science">
        <title>Ancient hybridizations among the ancestral genomes of bread wheat.</title>
        <authorList>
            <consortium name="International Wheat Genome Sequencing Consortium,"/>
            <person name="Marcussen T."/>
            <person name="Sandve S.R."/>
            <person name="Heier L."/>
            <person name="Spannagl M."/>
            <person name="Pfeifer M."/>
            <person name="Jakobsen K.S."/>
            <person name="Wulff B.B."/>
            <person name="Steuernagel B."/>
            <person name="Mayer K.F."/>
            <person name="Olsen O.A."/>
        </authorList>
    </citation>
    <scope>NUCLEOTIDE SEQUENCE [LARGE SCALE GENOMIC DNA]</scope>
    <source>
        <strain evidence="3">cv. AL8/78</strain>
    </source>
</reference>
<reference evidence="3" key="2">
    <citation type="journal article" date="2017" name="Nat. Plants">
        <title>The Aegilops tauschii genome reveals multiple impacts of transposons.</title>
        <authorList>
            <person name="Zhao G."/>
            <person name="Zou C."/>
            <person name="Li K."/>
            <person name="Wang K."/>
            <person name="Li T."/>
            <person name="Gao L."/>
            <person name="Zhang X."/>
            <person name="Wang H."/>
            <person name="Yang Z."/>
            <person name="Liu X."/>
            <person name="Jiang W."/>
            <person name="Mao L."/>
            <person name="Kong X."/>
            <person name="Jiao Y."/>
            <person name="Jia J."/>
        </authorList>
    </citation>
    <scope>NUCLEOTIDE SEQUENCE [LARGE SCALE GENOMIC DNA]</scope>
    <source>
        <strain evidence="3">cv. AL8/78</strain>
    </source>
</reference>
<feature type="compositionally biased region" description="Low complexity" evidence="1">
    <location>
        <begin position="57"/>
        <end position="73"/>
    </location>
</feature>
<evidence type="ECO:0000313" key="3">
    <source>
        <dbReference type="Proteomes" id="UP000015105"/>
    </source>
</evidence>
<accession>A0A453KIZ5</accession>
<feature type="compositionally biased region" description="Polar residues" evidence="1">
    <location>
        <begin position="1"/>
        <end position="11"/>
    </location>
</feature>
<organism evidence="2 3">
    <name type="scientific">Aegilops tauschii subsp. strangulata</name>
    <name type="common">Goatgrass</name>
    <dbReference type="NCBI Taxonomy" id="200361"/>
    <lineage>
        <taxon>Eukaryota</taxon>
        <taxon>Viridiplantae</taxon>
        <taxon>Streptophyta</taxon>
        <taxon>Embryophyta</taxon>
        <taxon>Tracheophyta</taxon>
        <taxon>Spermatophyta</taxon>
        <taxon>Magnoliopsida</taxon>
        <taxon>Liliopsida</taxon>
        <taxon>Poales</taxon>
        <taxon>Poaceae</taxon>
        <taxon>BOP clade</taxon>
        <taxon>Pooideae</taxon>
        <taxon>Triticodae</taxon>
        <taxon>Triticeae</taxon>
        <taxon>Triticinae</taxon>
        <taxon>Aegilops</taxon>
    </lineage>
</organism>
<evidence type="ECO:0000313" key="2">
    <source>
        <dbReference type="EnsemblPlants" id="AET5Gv20433600.2"/>
    </source>
</evidence>
<reference evidence="2" key="4">
    <citation type="submission" date="2019-03" db="UniProtKB">
        <authorList>
            <consortium name="EnsemblPlants"/>
        </authorList>
    </citation>
    <scope>IDENTIFICATION</scope>
</reference>
<dbReference type="Proteomes" id="UP000015105">
    <property type="component" value="Chromosome 5D"/>
</dbReference>
<reference evidence="2" key="3">
    <citation type="journal article" date="2017" name="Nature">
        <title>Genome sequence of the progenitor of the wheat D genome Aegilops tauschii.</title>
        <authorList>
            <person name="Luo M.C."/>
            <person name="Gu Y.Q."/>
            <person name="Puiu D."/>
            <person name="Wang H."/>
            <person name="Twardziok S.O."/>
            <person name="Deal K.R."/>
            <person name="Huo N."/>
            <person name="Zhu T."/>
            <person name="Wang L."/>
            <person name="Wang Y."/>
            <person name="McGuire P.E."/>
            <person name="Liu S."/>
            <person name="Long H."/>
            <person name="Ramasamy R.K."/>
            <person name="Rodriguez J.C."/>
            <person name="Van S.L."/>
            <person name="Yuan L."/>
            <person name="Wang Z."/>
            <person name="Xia Z."/>
            <person name="Xiao L."/>
            <person name="Anderson O.D."/>
            <person name="Ouyang S."/>
            <person name="Liang Y."/>
            <person name="Zimin A.V."/>
            <person name="Pertea G."/>
            <person name="Qi P."/>
            <person name="Bennetzen J.L."/>
            <person name="Dai X."/>
            <person name="Dawson M.W."/>
            <person name="Muller H.G."/>
            <person name="Kugler K."/>
            <person name="Rivarola-Duarte L."/>
            <person name="Spannagl M."/>
            <person name="Mayer K.F.X."/>
            <person name="Lu F.H."/>
            <person name="Bevan M.W."/>
            <person name="Leroy P."/>
            <person name="Li P."/>
            <person name="You F.M."/>
            <person name="Sun Q."/>
            <person name="Liu Z."/>
            <person name="Lyons E."/>
            <person name="Wicker T."/>
            <person name="Salzberg S.L."/>
            <person name="Devos K.M."/>
            <person name="Dvorak J."/>
        </authorList>
    </citation>
    <scope>NUCLEOTIDE SEQUENCE [LARGE SCALE GENOMIC DNA]</scope>
    <source>
        <strain evidence="2">cv. AL8/78</strain>
    </source>
</reference>
<dbReference type="EnsemblPlants" id="AET5Gv20433600.2">
    <property type="protein sequence ID" value="AET5Gv20433600.2"/>
    <property type="gene ID" value="AET5Gv20433600"/>
</dbReference>
<dbReference type="Gramene" id="AET5Gv20433600.2">
    <property type="protein sequence ID" value="AET5Gv20433600.2"/>
    <property type="gene ID" value="AET5Gv20433600"/>
</dbReference>
<feature type="region of interest" description="Disordered" evidence="1">
    <location>
        <begin position="1"/>
        <end position="73"/>
    </location>
</feature>
<keyword evidence="3" id="KW-1185">Reference proteome</keyword>
<evidence type="ECO:0000256" key="1">
    <source>
        <dbReference type="SAM" id="MobiDB-lite"/>
    </source>
</evidence>
<sequence>HGPAPENNNVRSQERDRKYHSPLRHRTRSEMAATTAQPPSPLPPAGEVIEVENSEPGSPDVGSRSSGSGRSSSEYSGWVYHLGVNSIGHEYCHLRFLVIRGKCVAMYKRDPHDNPGLEPIRKGFVSHTLVVEEVGRKKVNHGGCLCLEVVQ</sequence>
<dbReference type="AlphaFoldDB" id="A0A453KIZ5"/>
<name>A0A453KIZ5_AEGTS</name>
<reference evidence="2" key="5">
    <citation type="journal article" date="2021" name="G3 (Bethesda)">
        <title>Aegilops tauschii genome assembly Aet v5.0 features greater sequence contiguity and improved annotation.</title>
        <authorList>
            <person name="Wang L."/>
            <person name="Zhu T."/>
            <person name="Rodriguez J.C."/>
            <person name="Deal K.R."/>
            <person name="Dubcovsky J."/>
            <person name="McGuire P.E."/>
            <person name="Lux T."/>
            <person name="Spannagl M."/>
            <person name="Mayer K.F.X."/>
            <person name="Baldrich P."/>
            <person name="Meyers B.C."/>
            <person name="Huo N."/>
            <person name="Gu Y.Q."/>
            <person name="Zhou H."/>
            <person name="Devos K.M."/>
            <person name="Bennetzen J.L."/>
            <person name="Unver T."/>
            <person name="Budak H."/>
            <person name="Gulick P.J."/>
            <person name="Galiba G."/>
            <person name="Kalapos B."/>
            <person name="Nelson D.R."/>
            <person name="Li P."/>
            <person name="You F.M."/>
            <person name="Luo M.C."/>
            <person name="Dvorak J."/>
        </authorList>
    </citation>
    <scope>NUCLEOTIDE SEQUENCE [LARGE SCALE GENOMIC DNA]</scope>
    <source>
        <strain evidence="2">cv. AL8/78</strain>
    </source>
</reference>
<proteinExistence type="predicted"/>
<protein>
    <submittedName>
        <fullName evidence="2">Uncharacterized protein</fullName>
    </submittedName>
</protein>